<evidence type="ECO:0000313" key="2">
    <source>
        <dbReference type="EMBL" id="JAP09572.1"/>
    </source>
</evidence>
<sequence length="84" mass="9738">MEELCVFVTMFQPWYPGPFFPSYLLILGYLIKFHGQICLLKNFSISENSVFLCAFPACYMVQNAFFSLFLVTFVIPAPFFQLSL</sequence>
<reference evidence="2" key="1">
    <citation type="submission" date="2015-12" db="EMBL/GenBank/DDBJ databases">
        <title>Gene expression during late stages of embryo sac development: a critical building block for successful pollen-pistil interactions.</title>
        <authorList>
            <person name="Liu Y."/>
            <person name="Joly V."/>
            <person name="Sabar M."/>
            <person name="Matton D.P."/>
        </authorList>
    </citation>
    <scope>NUCLEOTIDE SEQUENCE</scope>
</reference>
<protein>
    <submittedName>
        <fullName evidence="2">Putative ovule protein</fullName>
    </submittedName>
</protein>
<keyword evidence="1" id="KW-0472">Membrane</keyword>
<dbReference type="AlphaFoldDB" id="A0A0V0GMW5"/>
<evidence type="ECO:0000256" key="1">
    <source>
        <dbReference type="SAM" id="Phobius"/>
    </source>
</evidence>
<organism evidence="2">
    <name type="scientific">Solanum chacoense</name>
    <name type="common">Chaco potato</name>
    <dbReference type="NCBI Taxonomy" id="4108"/>
    <lineage>
        <taxon>Eukaryota</taxon>
        <taxon>Viridiplantae</taxon>
        <taxon>Streptophyta</taxon>
        <taxon>Embryophyta</taxon>
        <taxon>Tracheophyta</taxon>
        <taxon>Spermatophyta</taxon>
        <taxon>Magnoliopsida</taxon>
        <taxon>eudicotyledons</taxon>
        <taxon>Gunneridae</taxon>
        <taxon>Pentapetalae</taxon>
        <taxon>asterids</taxon>
        <taxon>lamiids</taxon>
        <taxon>Solanales</taxon>
        <taxon>Solanaceae</taxon>
        <taxon>Solanoideae</taxon>
        <taxon>Solaneae</taxon>
        <taxon>Solanum</taxon>
    </lineage>
</organism>
<keyword evidence="1" id="KW-1133">Transmembrane helix</keyword>
<name>A0A0V0GMW5_SOLCH</name>
<feature type="transmembrane region" description="Helical" evidence="1">
    <location>
        <begin position="52"/>
        <end position="75"/>
    </location>
</feature>
<feature type="transmembrane region" description="Helical" evidence="1">
    <location>
        <begin position="20"/>
        <end position="40"/>
    </location>
</feature>
<accession>A0A0V0GMW5</accession>
<dbReference type="EMBL" id="GEDG01034759">
    <property type="protein sequence ID" value="JAP09572.1"/>
    <property type="molecule type" value="Transcribed_RNA"/>
</dbReference>
<proteinExistence type="predicted"/>
<keyword evidence="1" id="KW-0812">Transmembrane</keyword>